<dbReference type="Gene3D" id="2.20.200.10">
    <property type="entry name" value="Outer membrane efflux proteins (OEP)"/>
    <property type="match status" value="1"/>
</dbReference>
<dbReference type="EMBL" id="CP136865">
    <property type="protein sequence ID" value="WOJ98540.1"/>
    <property type="molecule type" value="Genomic_DNA"/>
</dbReference>
<dbReference type="InterPro" id="IPR003423">
    <property type="entry name" value="OMP_efflux"/>
</dbReference>
<keyword evidence="2" id="KW-0564">Palmitate</keyword>
<dbReference type="Pfam" id="PF02321">
    <property type="entry name" value="OEP"/>
    <property type="match status" value="2"/>
</dbReference>
<dbReference type="RefSeq" id="WP_407329899.1">
    <property type="nucleotide sequence ID" value="NZ_CP136865.1"/>
</dbReference>
<dbReference type="NCBIfam" id="TIGR01845">
    <property type="entry name" value="outer_NodT"/>
    <property type="match status" value="1"/>
</dbReference>
<dbReference type="InterPro" id="IPR010131">
    <property type="entry name" value="MdtP/NodT-like"/>
</dbReference>
<keyword evidence="2" id="KW-1134">Transmembrane beta strand</keyword>
<dbReference type="Proteomes" id="UP001626549">
    <property type="component" value="Chromosome"/>
</dbReference>
<comment type="subcellular location">
    <subcellularLocation>
        <location evidence="2">Cell outer membrane</location>
        <topology evidence="2">Lipid-anchor</topology>
    </subcellularLocation>
</comment>
<keyword evidence="4" id="KW-1185">Reference proteome</keyword>
<name>A0ABZ0IHJ3_9GAMM</name>
<feature type="signal peptide" evidence="2">
    <location>
        <begin position="1"/>
        <end position="21"/>
    </location>
</feature>
<gene>
    <name evidence="3" type="ORF">R0137_08195</name>
</gene>
<comment type="similarity">
    <text evidence="1 2">Belongs to the outer membrane factor (OMF) (TC 1.B.17) family.</text>
</comment>
<evidence type="ECO:0000313" key="4">
    <source>
        <dbReference type="Proteomes" id="UP001626549"/>
    </source>
</evidence>
<evidence type="ECO:0000256" key="2">
    <source>
        <dbReference type="RuleBase" id="RU362097"/>
    </source>
</evidence>
<protein>
    <submittedName>
        <fullName evidence="3">Efflux transporter outer membrane subunit</fullName>
    </submittedName>
</protein>
<dbReference type="PANTHER" id="PTHR30203">
    <property type="entry name" value="OUTER MEMBRANE CATION EFFLUX PROTEIN"/>
    <property type="match status" value="1"/>
</dbReference>
<dbReference type="Gene3D" id="1.20.1600.10">
    <property type="entry name" value="Outer membrane efflux proteins (OEP)"/>
    <property type="match status" value="1"/>
</dbReference>
<keyword evidence="2" id="KW-0449">Lipoprotein</keyword>
<feature type="chain" id="PRO_5044994173" evidence="2">
    <location>
        <begin position="22"/>
        <end position="457"/>
    </location>
</feature>
<accession>A0ABZ0IHJ3</accession>
<dbReference type="SUPFAM" id="SSF56954">
    <property type="entry name" value="Outer membrane efflux proteins (OEP)"/>
    <property type="match status" value="1"/>
</dbReference>
<keyword evidence="2" id="KW-0732">Signal</keyword>
<keyword evidence="2" id="KW-0472">Membrane</keyword>
<proteinExistence type="inferred from homology"/>
<sequence>MRAKGAALLALVLLNAGCAIEPDKTVQEATNRPAEMAAATWAATGVIADVENGWIGSFASAQLSSLVNEALENNLNLQALAANVEQSQALARQAGAALVPSVSVSGSSGRSGLSESGRSRASYDVGLAVSWELDMWGRLRSGVEQAQASAQAAEADYLFAQYSVAANTAIAYFAAIDAATQVDVARLSLDLLEKTLRITNVRYDEGMASAQELALARADIAATRDQQLAREGAMRNALRALELLLGRYPAADIDVSGGLPELPAPPPAGLPSELLERRPDLVAAERQVAAAFNAVTQARAAQLPQISLTSSLGGASGDLSQLLNPGNVAWSIGANLLAPLYDGGRLRENVTIANAQQSAVLASYGEAALRAFSEVETALDQQQVLMARQAEQQIALAEAERAFALAEAQYAEGEISLVDLLGFQQRVIQNRSVFESTRRLGLDNRVQLHLALGGAWE</sequence>
<dbReference type="PANTHER" id="PTHR30203:SF33">
    <property type="entry name" value="BLR4455 PROTEIN"/>
    <property type="match status" value="1"/>
</dbReference>
<evidence type="ECO:0000313" key="3">
    <source>
        <dbReference type="EMBL" id="WOJ98540.1"/>
    </source>
</evidence>
<organism evidence="3 4">
    <name type="scientific">Congregibacter brevis</name>
    <dbReference type="NCBI Taxonomy" id="3081201"/>
    <lineage>
        <taxon>Bacteria</taxon>
        <taxon>Pseudomonadati</taxon>
        <taxon>Pseudomonadota</taxon>
        <taxon>Gammaproteobacteria</taxon>
        <taxon>Cellvibrionales</taxon>
        <taxon>Halieaceae</taxon>
        <taxon>Congregibacter</taxon>
    </lineage>
</organism>
<evidence type="ECO:0000256" key="1">
    <source>
        <dbReference type="ARBA" id="ARBA00007613"/>
    </source>
</evidence>
<keyword evidence="2" id="KW-0812">Transmembrane</keyword>
<reference evidence="3 4" key="1">
    <citation type="submission" date="2023-10" db="EMBL/GenBank/DDBJ databases">
        <title>Two novel species belonging to the OM43/NOR5 clade.</title>
        <authorList>
            <person name="Park M."/>
        </authorList>
    </citation>
    <scope>NUCLEOTIDE SEQUENCE [LARGE SCALE GENOMIC DNA]</scope>
    <source>
        <strain evidence="3 4">IMCC45268</strain>
    </source>
</reference>